<dbReference type="EMBL" id="JGZO01000006">
    <property type="protein sequence ID" value="KFI94716.1"/>
    <property type="molecule type" value="Genomic_DNA"/>
</dbReference>
<dbReference type="GeneID" id="85167090"/>
<name>A0A087DGR6_9BIFI</name>
<keyword evidence="2" id="KW-1185">Reference proteome</keyword>
<evidence type="ECO:0000313" key="2">
    <source>
        <dbReference type="Proteomes" id="UP000029033"/>
    </source>
</evidence>
<dbReference type="STRING" id="158787.BSCA_0768"/>
<dbReference type="Proteomes" id="UP000029033">
    <property type="component" value="Unassembled WGS sequence"/>
</dbReference>
<accession>A0A087DGR6</accession>
<reference evidence="1 2" key="1">
    <citation type="submission" date="2014-03" db="EMBL/GenBank/DDBJ databases">
        <title>Genomics of Bifidobacteria.</title>
        <authorList>
            <person name="Ventura M."/>
            <person name="Milani C."/>
            <person name="Lugli G.A."/>
        </authorList>
    </citation>
    <scope>NUCLEOTIDE SEQUENCE [LARGE SCALE GENOMIC DNA]</scope>
    <source>
        <strain evidence="1 2">LMG 21589</strain>
    </source>
</reference>
<protein>
    <submittedName>
        <fullName evidence="1">Uncharacterized protein</fullName>
    </submittedName>
</protein>
<comment type="caution">
    <text evidence="1">The sequence shown here is derived from an EMBL/GenBank/DDBJ whole genome shotgun (WGS) entry which is preliminary data.</text>
</comment>
<dbReference type="AlphaFoldDB" id="A0A087DGR6"/>
<dbReference type="RefSeq" id="WP_144414463.1">
    <property type="nucleotide sequence ID" value="NZ_CAUPKV010000022.1"/>
</dbReference>
<evidence type="ECO:0000313" key="1">
    <source>
        <dbReference type="EMBL" id="KFI94716.1"/>
    </source>
</evidence>
<sequence length="116" mass="12801">MIRTYRLDGSDQKRAHALIHVLGIDMDRVKSLDEHPMIVRVSDNGRCLVHYSGVVACDMEDIAFCLQGLSPVAVEPGSIETGSGNAGTGFFARIRECLSTVMTRPSKRRSWRTHAA</sequence>
<organism evidence="1 2">
    <name type="scientific">Bifidobacterium scardovii</name>
    <dbReference type="NCBI Taxonomy" id="158787"/>
    <lineage>
        <taxon>Bacteria</taxon>
        <taxon>Bacillati</taxon>
        <taxon>Actinomycetota</taxon>
        <taxon>Actinomycetes</taxon>
        <taxon>Bifidobacteriales</taxon>
        <taxon>Bifidobacteriaceae</taxon>
        <taxon>Bifidobacterium</taxon>
    </lineage>
</organism>
<proteinExistence type="predicted"/>
<gene>
    <name evidence="1" type="ORF">BSCA_0768</name>
</gene>